<keyword evidence="3" id="KW-1185">Reference proteome</keyword>
<dbReference type="EMBL" id="NIVC01002695">
    <property type="protein sequence ID" value="PAA55869.1"/>
    <property type="molecule type" value="Genomic_DNA"/>
</dbReference>
<dbReference type="AlphaFoldDB" id="A0A267E4X5"/>
<protein>
    <submittedName>
        <fullName evidence="2">Uncharacterized protein</fullName>
    </submittedName>
</protein>
<comment type="caution">
    <text evidence="2">The sequence shown here is derived from an EMBL/GenBank/DDBJ whole genome shotgun (WGS) entry which is preliminary data.</text>
</comment>
<gene>
    <name evidence="2" type="ORF">BOX15_Mlig014563g2</name>
</gene>
<name>A0A267E4X5_9PLAT</name>
<dbReference type="OrthoDB" id="40579at2759"/>
<feature type="compositionally biased region" description="Low complexity" evidence="1">
    <location>
        <begin position="89"/>
        <end position="101"/>
    </location>
</feature>
<organism evidence="2 3">
    <name type="scientific">Macrostomum lignano</name>
    <dbReference type="NCBI Taxonomy" id="282301"/>
    <lineage>
        <taxon>Eukaryota</taxon>
        <taxon>Metazoa</taxon>
        <taxon>Spiralia</taxon>
        <taxon>Lophotrochozoa</taxon>
        <taxon>Platyhelminthes</taxon>
        <taxon>Rhabditophora</taxon>
        <taxon>Macrostomorpha</taxon>
        <taxon>Macrostomida</taxon>
        <taxon>Macrostomidae</taxon>
        <taxon>Macrostomum</taxon>
    </lineage>
</organism>
<evidence type="ECO:0000256" key="1">
    <source>
        <dbReference type="SAM" id="MobiDB-lite"/>
    </source>
</evidence>
<reference evidence="2 3" key="1">
    <citation type="submission" date="2017-06" db="EMBL/GenBank/DDBJ databases">
        <title>A platform for efficient transgenesis in Macrostomum lignano, a flatworm model organism for stem cell research.</title>
        <authorList>
            <person name="Berezikov E."/>
        </authorList>
    </citation>
    <scope>NUCLEOTIDE SEQUENCE [LARGE SCALE GENOMIC DNA]</scope>
    <source>
        <strain evidence="2">DV1</strain>
        <tissue evidence="2">Whole organism</tissue>
    </source>
</reference>
<feature type="region of interest" description="Disordered" evidence="1">
    <location>
        <begin position="1"/>
        <end position="48"/>
    </location>
</feature>
<feature type="compositionally biased region" description="Acidic residues" evidence="1">
    <location>
        <begin position="22"/>
        <end position="43"/>
    </location>
</feature>
<dbReference type="Proteomes" id="UP000215902">
    <property type="component" value="Unassembled WGS sequence"/>
</dbReference>
<evidence type="ECO:0000313" key="2">
    <source>
        <dbReference type="EMBL" id="PAA55869.1"/>
    </source>
</evidence>
<feature type="compositionally biased region" description="Pro residues" evidence="1">
    <location>
        <begin position="113"/>
        <end position="129"/>
    </location>
</feature>
<proteinExistence type="predicted"/>
<sequence length="185" mass="19924">MTIRSAAQPAVDNGEDVSGHVDEDEVGVVEEGVDDDDDDDDDVSGVKLCPLGDLSIADFNDLIADDPEDVLCAEVPEQLSVRAGQRSPLQQQQQQQQQDQSSQHHHLASASQLPPPPPPPPRQSLPPPAQSSTSPATTESNRMPVGSTMQSCSVTQQQQPQQHLMLSMVVDADESNSSAHRSRIY</sequence>
<feature type="region of interest" description="Disordered" evidence="1">
    <location>
        <begin position="82"/>
        <end position="164"/>
    </location>
</feature>
<accession>A0A267E4X5</accession>
<evidence type="ECO:0000313" key="3">
    <source>
        <dbReference type="Proteomes" id="UP000215902"/>
    </source>
</evidence>